<organism evidence="1">
    <name type="scientific">Rhizophora mucronata</name>
    <name type="common">Asiatic mangrove</name>
    <dbReference type="NCBI Taxonomy" id="61149"/>
    <lineage>
        <taxon>Eukaryota</taxon>
        <taxon>Viridiplantae</taxon>
        <taxon>Streptophyta</taxon>
        <taxon>Embryophyta</taxon>
        <taxon>Tracheophyta</taxon>
        <taxon>Spermatophyta</taxon>
        <taxon>Magnoliopsida</taxon>
        <taxon>eudicotyledons</taxon>
        <taxon>Gunneridae</taxon>
        <taxon>Pentapetalae</taxon>
        <taxon>rosids</taxon>
        <taxon>fabids</taxon>
        <taxon>Malpighiales</taxon>
        <taxon>Rhizophoraceae</taxon>
        <taxon>Rhizophora</taxon>
    </lineage>
</organism>
<dbReference type="AlphaFoldDB" id="A0A2P2L8P1"/>
<sequence>MTKREKKDSGSLKKIKQIKPTNYNCQMVTANLLT</sequence>
<evidence type="ECO:0000313" key="1">
    <source>
        <dbReference type="EMBL" id="MBX14343.1"/>
    </source>
</evidence>
<protein>
    <submittedName>
        <fullName evidence="1">Uncharacterized protein</fullName>
    </submittedName>
</protein>
<reference evidence="1" key="1">
    <citation type="submission" date="2018-02" db="EMBL/GenBank/DDBJ databases">
        <title>Rhizophora mucronata_Transcriptome.</title>
        <authorList>
            <person name="Meera S.P."/>
            <person name="Sreeshan A."/>
            <person name="Augustine A."/>
        </authorList>
    </citation>
    <scope>NUCLEOTIDE SEQUENCE</scope>
    <source>
        <tissue evidence="1">Leaf</tissue>
    </source>
</reference>
<proteinExistence type="predicted"/>
<name>A0A2P2L8P1_RHIMU</name>
<accession>A0A2P2L8P1</accession>
<dbReference type="EMBL" id="GGEC01033859">
    <property type="protein sequence ID" value="MBX14343.1"/>
    <property type="molecule type" value="Transcribed_RNA"/>
</dbReference>